<proteinExistence type="predicted"/>
<evidence type="ECO:0008006" key="3">
    <source>
        <dbReference type="Google" id="ProtNLM"/>
    </source>
</evidence>
<reference evidence="1 2" key="1">
    <citation type="journal article" date="2024" name="G3 (Bethesda)">
        <title>Genome assembly of Hibiscus sabdariffa L. provides insights into metabolisms of medicinal natural products.</title>
        <authorList>
            <person name="Kim T."/>
        </authorList>
    </citation>
    <scope>NUCLEOTIDE SEQUENCE [LARGE SCALE GENOMIC DNA]</scope>
    <source>
        <strain evidence="1">TK-2024</strain>
        <tissue evidence="1">Old leaves</tissue>
    </source>
</reference>
<sequence>MVDRPTQLFWNHFVAASSSLFNCSRGVDSGFGSHHGCSVSRSPLSITSFFWRFEICRPLFAFLKASSPMSRSDMQRT</sequence>
<evidence type="ECO:0000313" key="2">
    <source>
        <dbReference type="Proteomes" id="UP001472677"/>
    </source>
</evidence>
<name>A0ABR2F0L9_9ROSI</name>
<comment type="caution">
    <text evidence="1">The sequence shown here is derived from an EMBL/GenBank/DDBJ whole genome shotgun (WGS) entry which is preliminary data.</text>
</comment>
<keyword evidence="2" id="KW-1185">Reference proteome</keyword>
<dbReference type="EMBL" id="JBBPBM010000009">
    <property type="protein sequence ID" value="KAK8568477.1"/>
    <property type="molecule type" value="Genomic_DNA"/>
</dbReference>
<dbReference type="Proteomes" id="UP001472677">
    <property type="component" value="Unassembled WGS sequence"/>
</dbReference>
<evidence type="ECO:0000313" key="1">
    <source>
        <dbReference type="EMBL" id="KAK8568477.1"/>
    </source>
</evidence>
<protein>
    <recommendedName>
        <fullName evidence="3">Secreted protein</fullName>
    </recommendedName>
</protein>
<accession>A0ABR2F0L9</accession>
<gene>
    <name evidence="1" type="ORF">V6N12_007026</name>
</gene>
<organism evidence="1 2">
    <name type="scientific">Hibiscus sabdariffa</name>
    <name type="common">roselle</name>
    <dbReference type="NCBI Taxonomy" id="183260"/>
    <lineage>
        <taxon>Eukaryota</taxon>
        <taxon>Viridiplantae</taxon>
        <taxon>Streptophyta</taxon>
        <taxon>Embryophyta</taxon>
        <taxon>Tracheophyta</taxon>
        <taxon>Spermatophyta</taxon>
        <taxon>Magnoliopsida</taxon>
        <taxon>eudicotyledons</taxon>
        <taxon>Gunneridae</taxon>
        <taxon>Pentapetalae</taxon>
        <taxon>rosids</taxon>
        <taxon>malvids</taxon>
        <taxon>Malvales</taxon>
        <taxon>Malvaceae</taxon>
        <taxon>Malvoideae</taxon>
        <taxon>Hibiscus</taxon>
    </lineage>
</organism>